<dbReference type="InterPro" id="IPR027417">
    <property type="entry name" value="P-loop_NTPase"/>
</dbReference>
<evidence type="ECO:0000256" key="3">
    <source>
        <dbReference type="ARBA" id="ARBA00022741"/>
    </source>
</evidence>
<evidence type="ECO:0000313" key="7">
    <source>
        <dbReference type="EMBL" id="UUI65360.1"/>
    </source>
</evidence>
<dbReference type="InterPro" id="IPR003439">
    <property type="entry name" value="ABC_transporter-like_ATP-bd"/>
</dbReference>
<keyword evidence="2" id="KW-0813">Transport</keyword>
<evidence type="ECO:0000313" key="8">
    <source>
        <dbReference type="Proteomes" id="UP001317322"/>
    </source>
</evidence>
<evidence type="ECO:0000256" key="4">
    <source>
        <dbReference type="ARBA" id="ARBA00022840"/>
    </source>
</evidence>
<evidence type="ECO:0000256" key="5">
    <source>
        <dbReference type="ARBA" id="ARBA00023251"/>
    </source>
</evidence>
<name>A0ABY5K4V0_9CELL</name>
<keyword evidence="4 7" id="KW-0067">ATP-binding</keyword>
<dbReference type="InterPro" id="IPR050763">
    <property type="entry name" value="ABC_transporter_ATP-binding"/>
</dbReference>
<dbReference type="Proteomes" id="UP001317322">
    <property type="component" value="Chromosome"/>
</dbReference>
<dbReference type="PANTHER" id="PTHR42711">
    <property type="entry name" value="ABC TRANSPORTER ATP-BINDING PROTEIN"/>
    <property type="match status" value="1"/>
</dbReference>
<accession>A0ABY5K4V0</accession>
<dbReference type="GO" id="GO:0005524">
    <property type="term" value="F:ATP binding"/>
    <property type="evidence" value="ECO:0007669"/>
    <property type="project" value="UniProtKB-KW"/>
</dbReference>
<dbReference type="Pfam" id="PF00005">
    <property type="entry name" value="ABC_tran"/>
    <property type="match status" value="1"/>
</dbReference>
<keyword evidence="5" id="KW-0046">Antibiotic resistance</keyword>
<keyword evidence="3" id="KW-0547">Nucleotide-binding</keyword>
<gene>
    <name evidence="7" type="ORF">NP075_01050</name>
</gene>
<comment type="subcellular location">
    <subcellularLocation>
        <location evidence="1">Cell membrane</location>
        <topology evidence="1">Peripheral membrane protein</topology>
    </subcellularLocation>
</comment>
<reference evidence="7 8" key="1">
    <citation type="submission" date="2022-07" db="EMBL/GenBank/DDBJ databases">
        <title>Novel species in genus cellulomonas.</title>
        <authorList>
            <person name="Ye L."/>
        </authorList>
    </citation>
    <scope>NUCLEOTIDE SEQUENCE [LARGE SCALE GENOMIC DNA]</scope>
    <source>
        <strain evidence="8">zg-Y908</strain>
    </source>
</reference>
<dbReference type="EMBL" id="CP101989">
    <property type="protein sequence ID" value="UUI65360.1"/>
    <property type="molecule type" value="Genomic_DNA"/>
</dbReference>
<dbReference type="SMART" id="SM00382">
    <property type="entry name" value="AAA"/>
    <property type="match status" value="1"/>
</dbReference>
<feature type="domain" description="ABC transporter" evidence="6">
    <location>
        <begin position="5"/>
        <end position="226"/>
    </location>
</feature>
<dbReference type="CDD" id="cd03230">
    <property type="entry name" value="ABC_DR_subfamily_A"/>
    <property type="match status" value="1"/>
</dbReference>
<proteinExistence type="predicted"/>
<dbReference type="InterPro" id="IPR017871">
    <property type="entry name" value="ABC_transporter-like_CS"/>
</dbReference>
<dbReference type="PANTHER" id="PTHR42711:SF17">
    <property type="entry name" value="ABC TRANSPORTER ATP-BINDING PROTEIN"/>
    <property type="match status" value="1"/>
</dbReference>
<dbReference type="Gene3D" id="3.40.50.300">
    <property type="entry name" value="P-loop containing nucleotide triphosphate hydrolases"/>
    <property type="match status" value="1"/>
</dbReference>
<dbReference type="SUPFAM" id="SSF52540">
    <property type="entry name" value="P-loop containing nucleoside triphosphate hydrolases"/>
    <property type="match status" value="1"/>
</dbReference>
<sequence>MTAVLELTDVHKGYGGVAALDGLDLRVDEGELVALLGPNGAGKTTTFELLLDLVRPTRGTVRVLGAAPGARRGRVGAMLQGAGLPEQVTVRELVGLVGRAYPRAHATDDVLERTRLGRHAGKVVTALSGGERQRLLLALALVGAPDLLLLDEPTAAMDVASRRSFWERAREAVADGGTVVFATHDLTEAQAVADRVVVLADGRVRADATPDDLTRHGRDDLEQVFLTLTQERSSAGPDGDDS</sequence>
<evidence type="ECO:0000256" key="2">
    <source>
        <dbReference type="ARBA" id="ARBA00022448"/>
    </source>
</evidence>
<dbReference type="PROSITE" id="PS00211">
    <property type="entry name" value="ABC_TRANSPORTER_1"/>
    <property type="match status" value="1"/>
</dbReference>
<evidence type="ECO:0000256" key="1">
    <source>
        <dbReference type="ARBA" id="ARBA00004202"/>
    </source>
</evidence>
<dbReference type="PROSITE" id="PS50893">
    <property type="entry name" value="ABC_TRANSPORTER_2"/>
    <property type="match status" value="1"/>
</dbReference>
<dbReference type="RefSeq" id="WP_227563862.1">
    <property type="nucleotide sequence ID" value="NZ_CP101989.1"/>
</dbReference>
<keyword evidence="8" id="KW-1185">Reference proteome</keyword>
<dbReference type="InterPro" id="IPR003593">
    <property type="entry name" value="AAA+_ATPase"/>
</dbReference>
<organism evidence="7 8">
    <name type="scientific">Cellulomonas wangsupingiae</name>
    <dbReference type="NCBI Taxonomy" id="2968085"/>
    <lineage>
        <taxon>Bacteria</taxon>
        <taxon>Bacillati</taxon>
        <taxon>Actinomycetota</taxon>
        <taxon>Actinomycetes</taxon>
        <taxon>Micrococcales</taxon>
        <taxon>Cellulomonadaceae</taxon>
        <taxon>Cellulomonas</taxon>
    </lineage>
</organism>
<evidence type="ECO:0000259" key="6">
    <source>
        <dbReference type="PROSITE" id="PS50893"/>
    </source>
</evidence>
<protein>
    <submittedName>
        <fullName evidence="7">ABC transporter ATP-binding protein</fullName>
    </submittedName>
</protein>